<keyword evidence="2" id="KW-0808">Transferase</keyword>
<organism evidence="5 6">
    <name type="scientific">Desulfatibacillum alkenivorans DSM 16219</name>
    <dbReference type="NCBI Taxonomy" id="1121393"/>
    <lineage>
        <taxon>Bacteria</taxon>
        <taxon>Pseudomonadati</taxon>
        <taxon>Thermodesulfobacteriota</taxon>
        <taxon>Desulfobacteria</taxon>
        <taxon>Desulfobacterales</taxon>
        <taxon>Desulfatibacillaceae</taxon>
        <taxon>Desulfatibacillum</taxon>
    </lineage>
</organism>
<dbReference type="EMBL" id="FQZU01000080">
    <property type="protein sequence ID" value="SHL49906.1"/>
    <property type="molecule type" value="Genomic_DNA"/>
</dbReference>
<dbReference type="InterPro" id="IPR001091">
    <property type="entry name" value="RM_Methyltransferase"/>
</dbReference>
<dbReference type="Gene3D" id="3.40.50.150">
    <property type="entry name" value="Vaccinia Virus protein VP39"/>
    <property type="match status" value="1"/>
</dbReference>
<dbReference type="GO" id="GO:0008170">
    <property type="term" value="F:N-methyltransferase activity"/>
    <property type="evidence" value="ECO:0007669"/>
    <property type="project" value="InterPro"/>
</dbReference>
<gene>
    <name evidence="5" type="ORF">SAMN02745216_05273</name>
</gene>
<dbReference type="Pfam" id="PF01555">
    <property type="entry name" value="N6_N4_Mtase"/>
    <property type="match status" value="1"/>
</dbReference>
<dbReference type="AlphaFoldDB" id="A0A1M7B4U9"/>
<dbReference type="SUPFAM" id="SSF53335">
    <property type="entry name" value="S-adenosyl-L-methionine-dependent methyltransferases"/>
    <property type="match status" value="1"/>
</dbReference>
<accession>A0A1M7B4U9</accession>
<protein>
    <recommendedName>
        <fullName evidence="3">Methyltransferase</fullName>
        <ecNumber evidence="3">2.1.1.-</ecNumber>
    </recommendedName>
</protein>
<dbReference type="Proteomes" id="UP000183994">
    <property type="component" value="Unassembled WGS sequence"/>
</dbReference>
<dbReference type="InterPro" id="IPR029063">
    <property type="entry name" value="SAM-dependent_MTases_sf"/>
</dbReference>
<evidence type="ECO:0000256" key="1">
    <source>
        <dbReference type="ARBA" id="ARBA00022603"/>
    </source>
</evidence>
<evidence type="ECO:0000256" key="3">
    <source>
        <dbReference type="RuleBase" id="RU362026"/>
    </source>
</evidence>
<sequence>MSTIMRNCNEILGGGSVIAWNIANGSKMDHISHHSCLFEEIGFQYVDTIAWIKSGANFDIKRSCHITTTGHYYPALQWEAILVYKKHGPMPKMDSQGQEYMRRFQTNVWEVTQVILQGEKFKHPAVCPVEIPYRCIQSYTKKGETVFEPFGGSGTTLIAAEMAGRSAFLMEQHPAYCDAIIQRWEQLTGKQAKLLGNISHQNGQLHSP</sequence>
<dbReference type="InterPro" id="IPR002941">
    <property type="entry name" value="DNA_methylase_N4/N6"/>
</dbReference>
<proteinExistence type="inferred from homology"/>
<keyword evidence="1 5" id="KW-0489">Methyltransferase</keyword>
<evidence type="ECO:0000256" key="2">
    <source>
        <dbReference type="ARBA" id="ARBA00022679"/>
    </source>
</evidence>
<dbReference type="STRING" id="1121393.SAMN02745216_05273"/>
<evidence type="ECO:0000313" key="5">
    <source>
        <dbReference type="EMBL" id="SHL49906.1"/>
    </source>
</evidence>
<comment type="similarity">
    <text evidence="3">Belongs to the N(4)/N(6)-methyltransferase family.</text>
</comment>
<keyword evidence="6" id="KW-1185">Reference proteome</keyword>
<dbReference type="GO" id="GO:0003677">
    <property type="term" value="F:DNA binding"/>
    <property type="evidence" value="ECO:0007669"/>
    <property type="project" value="InterPro"/>
</dbReference>
<feature type="domain" description="DNA methylase N-4/N-6" evidence="4">
    <location>
        <begin position="3"/>
        <end position="181"/>
    </location>
</feature>
<dbReference type="EC" id="2.1.1.-" evidence="3"/>
<evidence type="ECO:0000313" key="6">
    <source>
        <dbReference type="Proteomes" id="UP000183994"/>
    </source>
</evidence>
<name>A0A1M7B4U9_9BACT</name>
<reference evidence="6" key="1">
    <citation type="submission" date="2016-11" db="EMBL/GenBank/DDBJ databases">
        <authorList>
            <person name="Varghese N."/>
            <person name="Submissions S."/>
        </authorList>
    </citation>
    <scope>NUCLEOTIDE SEQUENCE [LARGE SCALE GENOMIC DNA]</scope>
    <source>
        <strain evidence="6">DSM 16219</strain>
    </source>
</reference>
<dbReference type="GO" id="GO:0032259">
    <property type="term" value="P:methylation"/>
    <property type="evidence" value="ECO:0007669"/>
    <property type="project" value="UniProtKB-KW"/>
</dbReference>
<evidence type="ECO:0000259" key="4">
    <source>
        <dbReference type="Pfam" id="PF01555"/>
    </source>
</evidence>
<dbReference type="PRINTS" id="PR00508">
    <property type="entry name" value="S21N4MTFRASE"/>
</dbReference>